<dbReference type="EMBL" id="FRBD01000029">
    <property type="protein sequence ID" value="SHL18644.1"/>
    <property type="molecule type" value="Genomic_DNA"/>
</dbReference>
<dbReference type="Proteomes" id="UP000184130">
    <property type="component" value="Unassembled WGS sequence"/>
</dbReference>
<evidence type="ECO:0000313" key="1">
    <source>
        <dbReference type="EMBL" id="SHL18644.1"/>
    </source>
</evidence>
<proteinExistence type="predicted"/>
<organism evidence="1 2">
    <name type="scientific">Xylanibacter ruminicola</name>
    <name type="common">Prevotella ruminicola</name>
    <dbReference type="NCBI Taxonomy" id="839"/>
    <lineage>
        <taxon>Bacteria</taxon>
        <taxon>Pseudomonadati</taxon>
        <taxon>Bacteroidota</taxon>
        <taxon>Bacteroidia</taxon>
        <taxon>Bacteroidales</taxon>
        <taxon>Prevotellaceae</taxon>
        <taxon>Xylanibacter</taxon>
    </lineage>
</organism>
<dbReference type="RefSeq" id="WP_139261668.1">
    <property type="nucleotide sequence ID" value="NZ_FRBD01000029.1"/>
</dbReference>
<name>A0A1M6YK01_XYLRU</name>
<dbReference type="OrthoDB" id="1071561at2"/>
<gene>
    <name evidence="1" type="ORF">SAMN05216463_1296</name>
</gene>
<accession>A0A1M6YK01</accession>
<reference evidence="1 2" key="1">
    <citation type="submission" date="2016-11" db="EMBL/GenBank/DDBJ databases">
        <authorList>
            <person name="Jaros S."/>
            <person name="Januszkiewicz K."/>
            <person name="Wedrychowicz H."/>
        </authorList>
    </citation>
    <scope>NUCLEOTIDE SEQUENCE [LARGE SCALE GENOMIC DNA]</scope>
    <source>
        <strain evidence="1 2">KHT3</strain>
    </source>
</reference>
<dbReference type="AlphaFoldDB" id="A0A1M6YK01"/>
<evidence type="ECO:0000313" key="2">
    <source>
        <dbReference type="Proteomes" id="UP000184130"/>
    </source>
</evidence>
<sequence>MDNRAFHKSELAQMAGVSYSSFFRFLCTRRKELTAMGSPVRAQIVRGKVLNYICKEYNIQLPDAEPEIKKHEKFR</sequence>
<protein>
    <submittedName>
        <fullName evidence="1">Uncharacterized protein</fullName>
    </submittedName>
</protein>